<evidence type="ECO:0000259" key="5">
    <source>
        <dbReference type="Pfam" id="PF14501"/>
    </source>
</evidence>
<organism evidence="7 8">
    <name type="scientific">Fundicoccus ignavus</name>
    <dbReference type="NCBI Taxonomy" id="2664442"/>
    <lineage>
        <taxon>Bacteria</taxon>
        <taxon>Bacillati</taxon>
        <taxon>Bacillota</taxon>
        <taxon>Bacilli</taxon>
        <taxon>Lactobacillales</taxon>
        <taxon>Aerococcaceae</taxon>
        <taxon>Fundicoccus</taxon>
    </lineage>
</organism>
<evidence type="ECO:0000256" key="2">
    <source>
        <dbReference type="ARBA" id="ARBA00022679"/>
    </source>
</evidence>
<keyword evidence="4" id="KW-0472">Membrane</keyword>
<dbReference type="PANTHER" id="PTHR40448:SF1">
    <property type="entry name" value="TWO-COMPONENT SENSOR HISTIDINE KINASE"/>
    <property type="match status" value="1"/>
</dbReference>
<dbReference type="GO" id="GO:0000155">
    <property type="term" value="F:phosphorelay sensor kinase activity"/>
    <property type="evidence" value="ECO:0007669"/>
    <property type="project" value="InterPro"/>
</dbReference>
<keyword evidence="4" id="KW-1133">Transmembrane helix</keyword>
<evidence type="ECO:0000259" key="6">
    <source>
        <dbReference type="Pfam" id="PF14689"/>
    </source>
</evidence>
<evidence type="ECO:0000313" key="8">
    <source>
        <dbReference type="Proteomes" id="UP000440066"/>
    </source>
</evidence>
<dbReference type="SUPFAM" id="SSF55874">
    <property type="entry name" value="ATPase domain of HSP90 chaperone/DNA topoisomerase II/histidine kinase"/>
    <property type="match status" value="1"/>
</dbReference>
<dbReference type="InterPro" id="IPR016120">
    <property type="entry name" value="Sig_transdc_His_kin_SpoOB"/>
</dbReference>
<accession>A0A844CFW4</accession>
<keyword evidence="3" id="KW-0418">Kinase</keyword>
<keyword evidence="2" id="KW-0808">Transferase</keyword>
<reference evidence="7 8" key="1">
    <citation type="submission" date="2019-11" db="EMBL/GenBank/DDBJ databases">
        <title>Characterisation of Fundicoccus ignavus gen. nov. sp. nov., a novel genus of the family Aerococcaceae from bulk tank milk.</title>
        <authorList>
            <person name="Siebert A."/>
            <person name="Huptas C."/>
            <person name="Wenning M."/>
            <person name="Scherer S."/>
            <person name="Doll E.V."/>
        </authorList>
    </citation>
    <scope>NUCLEOTIDE SEQUENCE [LARGE SCALE GENOMIC DNA]</scope>
    <source>
        <strain evidence="7 8">DSM 109652</strain>
    </source>
</reference>
<dbReference type="Proteomes" id="UP000440066">
    <property type="component" value="Unassembled WGS sequence"/>
</dbReference>
<keyword evidence="4" id="KW-0812">Transmembrane</keyword>
<dbReference type="InterPro" id="IPR039506">
    <property type="entry name" value="SPOB_a"/>
</dbReference>
<dbReference type="InterPro" id="IPR036890">
    <property type="entry name" value="HATPase_C_sf"/>
</dbReference>
<dbReference type="SUPFAM" id="SSF55890">
    <property type="entry name" value="Sporulation response regulatory protein Spo0B"/>
    <property type="match status" value="1"/>
</dbReference>
<dbReference type="Pfam" id="PF14689">
    <property type="entry name" value="SPOB_a"/>
    <property type="match status" value="1"/>
</dbReference>
<gene>
    <name evidence="7" type="ORF">GF867_10735</name>
</gene>
<dbReference type="AlphaFoldDB" id="A0A844CFW4"/>
<feature type="domain" description="SpoOB alpha-helical" evidence="6">
    <location>
        <begin position="42"/>
        <end position="98"/>
    </location>
</feature>
<evidence type="ECO:0000256" key="4">
    <source>
        <dbReference type="SAM" id="Phobius"/>
    </source>
</evidence>
<keyword evidence="1" id="KW-0597">Phosphoprotein</keyword>
<dbReference type="InterPro" id="IPR032834">
    <property type="entry name" value="NatK-like_C"/>
</dbReference>
<evidence type="ECO:0000256" key="1">
    <source>
        <dbReference type="ARBA" id="ARBA00022553"/>
    </source>
</evidence>
<protein>
    <submittedName>
        <fullName evidence="7">GHKL domain-containing protein</fullName>
    </submittedName>
</protein>
<evidence type="ECO:0000313" key="7">
    <source>
        <dbReference type="EMBL" id="MRJ48040.1"/>
    </source>
</evidence>
<evidence type="ECO:0000256" key="3">
    <source>
        <dbReference type="ARBA" id="ARBA00022777"/>
    </source>
</evidence>
<dbReference type="RefSeq" id="WP_153833099.1">
    <property type="nucleotide sequence ID" value="NZ_WJQT01000018.1"/>
</dbReference>
<dbReference type="Pfam" id="PF14501">
    <property type="entry name" value="HATPase_c_5"/>
    <property type="match status" value="1"/>
</dbReference>
<feature type="transmembrane region" description="Helical" evidence="4">
    <location>
        <begin position="6"/>
        <end position="23"/>
    </location>
</feature>
<proteinExistence type="predicted"/>
<name>A0A844CFW4_9LACT</name>
<comment type="caution">
    <text evidence="7">The sequence shown here is derived from an EMBL/GenBank/DDBJ whole genome shotgun (WGS) entry which is preliminary data.</text>
</comment>
<sequence>MNSYWTINSLVILFFIGLIIYTLKLKREVAFFKQQEKELDDYTTEVATVYQQMQGIRHDYRNHLQVMSAFLSQEEYEQLKHYLLELTNELNQVDTIIRTGNTMIDSLVNTKLTRAKKSGVNIVAQALAPESLTIDKVDLAVLIGNLLNNALEATTVTIKYTKNNNNEAPDQFIRLYIAPIKNNLYISITNSMTQAPKQNFLSWKAPNRVGYGLNRINQVVDKYDGIIKRNWEEGVFATEITIPIEPNIEIAQE</sequence>
<dbReference type="Gene3D" id="1.10.287.130">
    <property type="match status" value="1"/>
</dbReference>
<dbReference type="PANTHER" id="PTHR40448">
    <property type="entry name" value="TWO-COMPONENT SENSOR HISTIDINE KINASE"/>
    <property type="match status" value="1"/>
</dbReference>
<dbReference type="Gene3D" id="3.30.565.10">
    <property type="entry name" value="Histidine kinase-like ATPase, C-terminal domain"/>
    <property type="match status" value="1"/>
</dbReference>
<dbReference type="CDD" id="cd16935">
    <property type="entry name" value="HATPase_AgrC-ComD-like"/>
    <property type="match status" value="1"/>
</dbReference>
<dbReference type="GO" id="GO:0042802">
    <property type="term" value="F:identical protein binding"/>
    <property type="evidence" value="ECO:0007669"/>
    <property type="project" value="TreeGrafter"/>
</dbReference>
<feature type="domain" description="Sensor histidine kinase NatK-like C-terminal" evidence="5">
    <location>
        <begin position="136"/>
        <end position="243"/>
    </location>
</feature>
<dbReference type="EMBL" id="WJQT01000018">
    <property type="protein sequence ID" value="MRJ48040.1"/>
    <property type="molecule type" value="Genomic_DNA"/>
</dbReference>